<protein>
    <submittedName>
        <fullName evidence="1">Uncharacterized protein</fullName>
    </submittedName>
</protein>
<dbReference type="RefSeq" id="WP_077864095.1">
    <property type="nucleotide sequence ID" value="NZ_LZYZ01000001.1"/>
</dbReference>
<dbReference type="EMBL" id="LZYZ01000001">
    <property type="protein sequence ID" value="OOM16378.1"/>
    <property type="molecule type" value="Genomic_DNA"/>
</dbReference>
<evidence type="ECO:0000313" key="2">
    <source>
        <dbReference type="Proteomes" id="UP000191154"/>
    </source>
</evidence>
<evidence type="ECO:0000313" key="1">
    <source>
        <dbReference type="EMBL" id="OOM16378.1"/>
    </source>
</evidence>
<comment type="caution">
    <text evidence="1">The sequence shown here is derived from an EMBL/GenBank/DDBJ whole genome shotgun (WGS) entry which is preliminary data.</text>
</comment>
<sequence length="108" mass="12412">MLYEYPEEFVVSVIYVKDLKNDFADRDNKFEFSATGGFLKIPENEIEKYELFSEKGNTIESIVDINLSDIGKEDPGIQEQEALGKLEHYNPSNIFISIDDEYADSETD</sequence>
<dbReference type="AlphaFoldDB" id="A0A1S8NIY0"/>
<accession>A0A1S8NIY0</accession>
<proteinExistence type="predicted"/>
<dbReference type="Proteomes" id="UP000191154">
    <property type="component" value="Unassembled WGS sequence"/>
</dbReference>
<organism evidence="1 2">
    <name type="scientific">Clostridium saccharobutylicum</name>
    <dbReference type="NCBI Taxonomy" id="169679"/>
    <lineage>
        <taxon>Bacteria</taxon>
        <taxon>Bacillati</taxon>
        <taxon>Bacillota</taxon>
        <taxon>Clostridia</taxon>
        <taxon>Eubacteriales</taxon>
        <taxon>Clostridiaceae</taxon>
        <taxon>Clostridium</taxon>
    </lineage>
</organism>
<name>A0A1S8NIY0_CLOSA</name>
<gene>
    <name evidence="1" type="ORF">CLOSAC_06490</name>
</gene>
<dbReference type="STRING" id="169679.CSACC_40400"/>
<reference evidence="1 2" key="1">
    <citation type="submission" date="2016-05" db="EMBL/GenBank/DDBJ databases">
        <title>Microbial solvent formation.</title>
        <authorList>
            <person name="Poehlein A."/>
            <person name="Montoya Solano J.D."/>
            <person name="Flitsch S."/>
            <person name="Krabben P."/>
            <person name="Duerre P."/>
            <person name="Daniel R."/>
        </authorList>
    </citation>
    <scope>NUCLEOTIDE SEQUENCE [LARGE SCALE GENOMIC DNA]</scope>
    <source>
        <strain evidence="1 2">L1-8</strain>
    </source>
</reference>